<evidence type="ECO:0000313" key="10">
    <source>
        <dbReference type="Proteomes" id="UP001519363"/>
    </source>
</evidence>
<dbReference type="GO" id="GO:0008866">
    <property type="term" value="F:fructuronate reductase activity"/>
    <property type="evidence" value="ECO:0007669"/>
    <property type="project" value="UniProtKB-EC"/>
</dbReference>
<keyword evidence="10" id="KW-1185">Reference proteome</keyword>
<dbReference type="InterPro" id="IPR013118">
    <property type="entry name" value="Mannitol_DH_C"/>
</dbReference>
<dbReference type="InterPro" id="IPR050988">
    <property type="entry name" value="Mannitol_DH/Oxidoreductase"/>
</dbReference>
<evidence type="ECO:0000259" key="7">
    <source>
        <dbReference type="Pfam" id="PF01232"/>
    </source>
</evidence>
<dbReference type="Gene3D" id="3.40.50.720">
    <property type="entry name" value="NAD(P)-binding Rossmann-like Domain"/>
    <property type="match status" value="1"/>
</dbReference>
<dbReference type="InterPro" id="IPR023027">
    <property type="entry name" value="Mannitol_DH_CS"/>
</dbReference>
<dbReference type="Pfam" id="PF08125">
    <property type="entry name" value="Mannitol_dh_C"/>
    <property type="match status" value="1"/>
</dbReference>
<name>A0ABS5ARG7_9PSEU</name>
<comment type="similarity">
    <text evidence="1">Belongs to the mannitol dehydrogenase family.</text>
</comment>
<evidence type="ECO:0000259" key="8">
    <source>
        <dbReference type="Pfam" id="PF08125"/>
    </source>
</evidence>
<dbReference type="InterPro" id="IPR013131">
    <property type="entry name" value="Mannitol_DH_N"/>
</dbReference>
<dbReference type="InterPro" id="IPR008927">
    <property type="entry name" value="6-PGluconate_DH-like_C_sf"/>
</dbReference>
<keyword evidence="4 9" id="KW-0560">Oxidoreductase</keyword>
<evidence type="ECO:0000256" key="5">
    <source>
        <dbReference type="ARBA" id="ARBA00023027"/>
    </source>
</evidence>
<accession>A0ABS5ARG7</accession>
<dbReference type="Pfam" id="PF01232">
    <property type="entry name" value="Mannitol_dh"/>
    <property type="match status" value="1"/>
</dbReference>
<evidence type="ECO:0000256" key="3">
    <source>
        <dbReference type="ARBA" id="ARBA00016219"/>
    </source>
</evidence>
<evidence type="ECO:0000313" key="9">
    <source>
        <dbReference type="EMBL" id="MBP2479174.1"/>
    </source>
</evidence>
<reference evidence="9 10" key="1">
    <citation type="submission" date="2021-03" db="EMBL/GenBank/DDBJ databases">
        <title>Sequencing the genomes of 1000 actinobacteria strains.</title>
        <authorList>
            <person name="Klenk H.-P."/>
        </authorList>
    </citation>
    <scope>NUCLEOTIDE SEQUENCE [LARGE SCALE GENOMIC DNA]</scope>
    <source>
        <strain evidence="9 10">DSM 44580</strain>
    </source>
</reference>
<dbReference type="SUPFAM" id="SSF51735">
    <property type="entry name" value="NAD(P)-binding Rossmann-fold domains"/>
    <property type="match status" value="1"/>
</dbReference>
<dbReference type="RefSeq" id="WP_209707708.1">
    <property type="nucleotide sequence ID" value="NZ_JAGIOO010000001.1"/>
</dbReference>
<dbReference type="Gene3D" id="1.10.1040.10">
    <property type="entry name" value="N-(1-d-carboxylethyl)-l-norvaline Dehydrogenase, domain 2"/>
    <property type="match status" value="1"/>
</dbReference>
<dbReference type="InterPro" id="IPR000669">
    <property type="entry name" value="Mannitol_DH"/>
</dbReference>
<evidence type="ECO:0000256" key="2">
    <source>
        <dbReference type="ARBA" id="ARBA00012939"/>
    </source>
</evidence>
<dbReference type="EC" id="1.1.1.17" evidence="2"/>
<keyword evidence="5" id="KW-0520">NAD</keyword>
<feature type="domain" description="Mannitol dehydrogenase N-terminal" evidence="7">
    <location>
        <begin position="31"/>
        <end position="252"/>
    </location>
</feature>
<proteinExistence type="inferred from homology"/>
<gene>
    <name evidence="9" type="ORF">JOF53_008046</name>
</gene>
<dbReference type="PRINTS" id="PR00084">
    <property type="entry name" value="MTLDHDRGNASE"/>
</dbReference>
<protein>
    <recommendedName>
        <fullName evidence="3">Mannitol-1-phosphate 5-dehydrogenase</fullName>
        <ecNumber evidence="2">1.1.1.17</ecNumber>
    </recommendedName>
</protein>
<evidence type="ECO:0000256" key="6">
    <source>
        <dbReference type="ARBA" id="ARBA00048615"/>
    </source>
</evidence>
<dbReference type="InterPro" id="IPR036291">
    <property type="entry name" value="NAD(P)-bd_dom_sf"/>
</dbReference>
<dbReference type="EMBL" id="JAGIOO010000001">
    <property type="protein sequence ID" value="MBP2479174.1"/>
    <property type="molecule type" value="Genomic_DNA"/>
</dbReference>
<evidence type="ECO:0000256" key="4">
    <source>
        <dbReference type="ARBA" id="ARBA00023002"/>
    </source>
</evidence>
<comment type="catalytic activity">
    <reaction evidence="6">
        <text>D-mannitol 1-phosphate + NAD(+) = beta-D-fructose 6-phosphate + NADH + H(+)</text>
        <dbReference type="Rhea" id="RHEA:19661"/>
        <dbReference type="ChEBI" id="CHEBI:15378"/>
        <dbReference type="ChEBI" id="CHEBI:57540"/>
        <dbReference type="ChEBI" id="CHEBI:57634"/>
        <dbReference type="ChEBI" id="CHEBI:57945"/>
        <dbReference type="ChEBI" id="CHEBI:61381"/>
        <dbReference type="EC" id="1.1.1.17"/>
    </reaction>
</comment>
<dbReference type="InterPro" id="IPR013328">
    <property type="entry name" value="6PGD_dom2"/>
</dbReference>
<evidence type="ECO:0000256" key="1">
    <source>
        <dbReference type="ARBA" id="ARBA00006541"/>
    </source>
</evidence>
<dbReference type="SUPFAM" id="SSF48179">
    <property type="entry name" value="6-phosphogluconate dehydrogenase C-terminal domain-like"/>
    <property type="match status" value="1"/>
</dbReference>
<dbReference type="Proteomes" id="UP001519363">
    <property type="component" value="Unassembled WGS sequence"/>
</dbReference>
<dbReference type="PROSITE" id="PS00974">
    <property type="entry name" value="MANNITOL_DHGENASE"/>
    <property type="match status" value="1"/>
</dbReference>
<dbReference type="PANTHER" id="PTHR43362:SF1">
    <property type="entry name" value="MANNITOL DEHYDROGENASE 2-RELATED"/>
    <property type="match status" value="1"/>
</dbReference>
<sequence>MTGDLVLSARTLDRLPASVARPGPRSGEAPGIVHLGAGAFHRAHQAVHTEEAGDGWGILAVSPRNPAAAEALSTQDGYFSVTEQDGHGSRLGVVGSIVSALALPGREAELTAAVAAPSTRVVTLTITEQGYADRSVLRHLLTGLLARLDAGGEPLAIVACDNLRNADRLLPRALDELARELDPGRYRALADYLGTVGFPSSVVDRITPATSPDDLAAVAARLGVADRAAVVTEPYRMWVLTDEFPAGRPKWENAGVSFVAEVEPYEQRKLRLLNGTHSALAYLGQLGDHATIADAVADPWCAGFARALAATDLVPALTARHPDIEAGQYLETTLARFANPALRHTTEQVSRDGSRKLPLRLLDTVRERLAAGAVPVHTITVVAAWLAFARHGRSDSGRALAVTDPELFRLRGADLPAVCALLGAADLAEDPRFLDVLGEQLALITRHGARAAVADLL</sequence>
<comment type="caution">
    <text evidence="9">The sequence shown here is derived from an EMBL/GenBank/DDBJ whole genome shotgun (WGS) entry which is preliminary data.</text>
</comment>
<organism evidence="9 10">
    <name type="scientific">Crossiella equi</name>
    <dbReference type="NCBI Taxonomy" id="130796"/>
    <lineage>
        <taxon>Bacteria</taxon>
        <taxon>Bacillati</taxon>
        <taxon>Actinomycetota</taxon>
        <taxon>Actinomycetes</taxon>
        <taxon>Pseudonocardiales</taxon>
        <taxon>Pseudonocardiaceae</taxon>
        <taxon>Crossiella</taxon>
    </lineage>
</organism>
<dbReference type="PANTHER" id="PTHR43362">
    <property type="entry name" value="MANNITOL DEHYDROGENASE DSF1-RELATED"/>
    <property type="match status" value="1"/>
</dbReference>
<feature type="domain" description="Mannitol dehydrogenase C-terminal" evidence="8">
    <location>
        <begin position="261"/>
        <end position="412"/>
    </location>
</feature>